<keyword evidence="4 5" id="KW-0687">Ribonucleoprotein</keyword>
<dbReference type="PROSITE" id="PS00783">
    <property type="entry name" value="RIBOSOMAL_L13"/>
    <property type="match status" value="1"/>
</dbReference>
<dbReference type="OrthoDB" id="1882297at2759"/>
<dbReference type="Gene3D" id="3.90.1180.10">
    <property type="entry name" value="Ribosomal protein L13"/>
    <property type="match status" value="1"/>
</dbReference>
<name>A0A066WEK4_TILAU</name>
<dbReference type="InterPro" id="IPR005755">
    <property type="entry name" value="Ribosomal_uL13_euk/arc"/>
</dbReference>
<dbReference type="GO" id="GO:0006412">
    <property type="term" value="P:translation"/>
    <property type="evidence" value="ECO:0007669"/>
    <property type="project" value="InterPro"/>
</dbReference>
<dbReference type="EMBL" id="JMSN01000013">
    <property type="protein sequence ID" value="KDN52201.1"/>
    <property type="molecule type" value="Genomic_DNA"/>
</dbReference>
<dbReference type="PANTHER" id="PTHR11545:SF3">
    <property type="entry name" value="LARGE RIBOSOMAL SUBUNIT PROTEIN UL13"/>
    <property type="match status" value="1"/>
</dbReference>
<keyword evidence="7" id="KW-1185">Reference proteome</keyword>
<dbReference type="HAMAP" id="MF_01366">
    <property type="entry name" value="Ribosomal_uL13"/>
    <property type="match status" value="1"/>
</dbReference>
<sequence>MASMSSTPILVDGKGHLLGRLASVLAKQILSGQRVTVVRCESINVSGSFFRNKLRYHAYLHKTHCYNPRKGGPWHHRAPSRILYKAVRGMVPHKTARGAAALERLKLYEGCPPPYDRKKKMVIPAALRVLRLKPGRKYSTLKRISHEVGWAHQEIVDKLEDKRRVRAQAYQERKVASLKKRTSAATNASGPLAEVNQKLAVYGI</sequence>
<dbReference type="RefSeq" id="XP_013245040.1">
    <property type="nucleotide sequence ID" value="XM_013389586.1"/>
</dbReference>
<dbReference type="InterPro" id="IPR036899">
    <property type="entry name" value="Ribosomal_uL13_sf"/>
</dbReference>
<dbReference type="FunFam" id="3.90.1180.10:FF:000002">
    <property type="entry name" value="60S ribosomal protein L16"/>
    <property type="match status" value="1"/>
</dbReference>
<evidence type="ECO:0000256" key="3">
    <source>
        <dbReference type="ARBA" id="ARBA00022980"/>
    </source>
</evidence>
<dbReference type="Gene3D" id="6.10.250.3250">
    <property type="match status" value="1"/>
</dbReference>
<dbReference type="HOGENOM" id="CLU_076922_0_0_1"/>
<protein>
    <submittedName>
        <fullName evidence="6">Ribosomal protein L13</fullName>
    </submittedName>
</protein>
<dbReference type="STRING" id="1037660.A0A066WEK4"/>
<comment type="caution">
    <text evidence="6">The sequence shown here is derived from an EMBL/GenBank/DDBJ whole genome shotgun (WGS) entry which is preliminary data.</text>
</comment>
<evidence type="ECO:0000313" key="6">
    <source>
        <dbReference type="EMBL" id="KDN52201.1"/>
    </source>
</evidence>
<evidence type="ECO:0000256" key="5">
    <source>
        <dbReference type="RuleBase" id="RU003877"/>
    </source>
</evidence>
<dbReference type="AlphaFoldDB" id="A0A066WEK4"/>
<evidence type="ECO:0000256" key="1">
    <source>
        <dbReference type="ARBA" id="ARBA00004021"/>
    </source>
</evidence>
<dbReference type="NCBIfam" id="TIGR01077">
    <property type="entry name" value="L13_A_E"/>
    <property type="match status" value="1"/>
</dbReference>
<dbReference type="SUPFAM" id="SSF52161">
    <property type="entry name" value="Ribosomal protein L13"/>
    <property type="match status" value="1"/>
</dbReference>
<evidence type="ECO:0000256" key="4">
    <source>
        <dbReference type="ARBA" id="ARBA00023274"/>
    </source>
</evidence>
<dbReference type="GO" id="GO:0003729">
    <property type="term" value="F:mRNA binding"/>
    <property type="evidence" value="ECO:0007669"/>
    <property type="project" value="TreeGrafter"/>
</dbReference>
<proteinExistence type="inferred from homology"/>
<dbReference type="InterPro" id="IPR005822">
    <property type="entry name" value="Ribosomal_uL13"/>
</dbReference>
<dbReference type="GO" id="GO:0022625">
    <property type="term" value="C:cytosolic large ribosomal subunit"/>
    <property type="evidence" value="ECO:0007669"/>
    <property type="project" value="TreeGrafter"/>
</dbReference>
<dbReference type="GeneID" id="25263914"/>
<comment type="similarity">
    <text evidence="2 5">Belongs to the universal ribosomal protein uL13 family.</text>
</comment>
<dbReference type="InParanoid" id="A0A066WEK4"/>
<evidence type="ECO:0000256" key="2">
    <source>
        <dbReference type="ARBA" id="ARBA00006227"/>
    </source>
</evidence>
<organism evidence="6 7">
    <name type="scientific">Tilletiaria anomala (strain ATCC 24038 / CBS 436.72 / UBC 951)</name>
    <dbReference type="NCBI Taxonomy" id="1037660"/>
    <lineage>
        <taxon>Eukaryota</taxon>
        <taxon>Fungi</taxon>
        <taxon>Dikarya</taxon>
        <taxon>Basidiomycota</taxon>
        <taxon>Ustilaginomycotina</taxon>
        <taxon>Exobasidiomycetes</taxon>
        <taxon>Georgefischeriales</taxon>
        <taxon>Tilletiariaceae</taxon>
        <taxon>Tilletiaria</taxon>
    </lineage>
</organism>
<dbReference type="Proteomes" id="UP000027361">
    <property type="component" value="Unassembled WGS sequence"/>
</dbReference>
<dbReference type="FunCoup" id="A0A066WEK4">
    <property type="interactions" value="274"/>
</dbReference>
<gene>
    <name evidence="6" type="ORF">K437DRAFT_254587</name>
</gene>
<dbReference type="GO" id="GO:0003735">
    <property type="term" value="F:structural constituent of ribosome"/>
    <property type="evidence" value="ECO:0007669"/>
    <property type="project" value="InterPro"/>
</dbReference>
<dbReference type="PANTHER" id="PTHR11545">
    <property type="entry name" value="RIBOSOMAL PROTEIN L13"/>
    <property type="match status" value="1"/>
</dbReference>
<dbReference type="InterPro" id="IPR023563">
    <property type="entry name" value="Ribosomal_uL13_CS"/>
</dbReference>
<evidence type="ECO:0000313" key="7">
    <source>
        <dbReference type="Proteomes" id="UP000027361"/>
    </source>
</evidence>
<dbReference type="OMA" id="GMLPWKT"/>
<dbReference type="GO" id="GO:0017148">
    <property type="term" value="P:negative regulation of translation"/>
    <property type="evidence" value="ECO:0007669"/>
    <property type="project" value="TreeGrafter"/>
</dbReference>
<keyword evidence="3 5" id="KW-0689">Ribosomal protein</keyword>
<reference evidence="6 7" key="1">
    <citation type="submission" date="2014-05" db="EMBL/GenBank/DDBJ databases">
        <title>Draft genome sequence of a rare smut relative, Tilletiaria anomala UBC 951.</title>
        <authorList>
            <consortium name="DOE Joint Genome Institute"/>
            <person name="Toome M."/>
            <person name="Kuo A."/>
            <person name="Henrissat B."/>
            <person name="Lipzen A."/>
            <person name="Tritt A."/>
            <person name="Yoshinaga Y."/>
            <person name="Zane M."/>
            <person name="Barry K."/>
            <person name="Grigoriev I.V."/>
            <person name="Spatafora J.W."/>
            <person name="Aimea M.C."/>
        </authorList>
    </citation>
    <scope>NUCLEOTIDE SEQUENCE [LARGE SCALE GENOMIC DNA]</scope>
    <source>
        <strain evidence="6 7">UBC 951</strain>
    </source>
</reference>
<dbReference type="Pfam" id="PF00572">
    <property type="entry name" value="Ribosomal_L13"/>
    <property type="match status" value="1"/>
</dbReference>
<comment type="function">
    <text evidence="1">Component of the ribosome, a large ribonucleoprotein complex responsible for the synthesis of proteins in the cell. The small ribosomal subunit (SSU) binds messenger RNAs (mRNAs) and translates the encoded message by selecting cognate aminoacyl-transfer RNA (tRNA) molecules. The large subunit (LSU) contains the ribosomal catalytic site termed the peptidyl transferase center (PTC), which catalyzes the formation of peptide bonds, thereby polymerizing the amino acids delivered by tRNAs into a polypeptide chain. The nascent polypeptides leave the ribosome through a tunnel in the LSU and interact with protein factors that function in enzymatic processing, targeting, and the membrane insertion of nascent chains at the exit of the ribosomal tunnel.</text>
</comment>
<accession>A0A066WEK4</accession>